<dbReference type="InterPro" id="IPR001599">
    <property type="entry name" value="Macroglobln_a2"/>
</dbReference>
<reference evidence="4" key="2">
    <citation type="submission" date="2021-04" db="EMBL/GenBank/DDBJ databases">
        <authorList>
            <person name="Gilroy R."/>
        </authorList>
    </citation>
    <scope>NUCLEOTIDE SEQUENCE</scope>
    <source>
        <strain evidence="4">G4-2901</strain>
    </source>
</reference>
<dbReference type="Gene3D" id="2.60.40.1930">
    <property type="match status" value="1"/>
</dbReference>
<dbReference type="PANTHER" id="PTHR40094:SF1">
    <property type="entry name" value="UBIQUITIN DOMAIN-CONTAINING PROTEIN"/>
    <property type="match status" value="1"/>
</dbReference>
<dbReference type="InterPro" id="IPR011990">
    <property type="entry name" value="TPR-like_helical_dom_sf"/>
</dbReference>
<dbReference type="InterPro" id="IPR051802">
    <property type="entry name" value="YfhM-like"/>
</dbReference>
<evidence type="ECO:0000313" key="4">
    <source>
        <dbReference type="EMBL" id="MBU3839043.1"/>
    </source>
</evidence>
<dbReference type="InterPro" id="IPR019734">
    <property type="entry name" value="TPR_rpt"/>
</dbReference>
<dbReference type="EMBL" id="JAHLFW010000101">
    <property type="protein sequence ID" value="MBU3839043.1"/>
    <property type="molecule type" value="Genomic_DNA"/>
</dbReference>
<organism evidence="4 5">
    <name type="scientific">Candidatus Phocaeicola faecigallinarum</name>
    <dbReference type="NCBI Taxonomy" id="2838732"/>
    <lineage>
        <taxon>Bacteria</taxon>
        <taxon>Pseudomonadati</taxon>
        <taxon>Bacteroidota</taxon>
        <taxon>Bacteroidia</taxon>
        <taxon>Bacteroidales</taxon>
        <taxon>Bacteroidaceae</taxon>
        <taxon>Phocaeicola</taxon>
    </lineage>
</organism>
<gene>
    <name evidence="4" type="ORF">H9777_12190</name>
</gene>
<dbReference type="Pfam" id="PF17973">
    <property type="entry name" value="bMG10"/>
    <property type="match status" value="1"/>
</dbReference>
<comment type="caution">
    <text evidence="4">The sequence shown here is derived from an EMBL/GenBank/DDBJ whole genome shotgun (WGS) entry which is preliminary data.</text>
</comment>
<reference evidence="4" key="1">
    <citation type="journal article" date="2021" name="PeerJ">
        <title>Extensive microbial diversity within the chicken gut microbiome revealed by metagenomics and culture.</title>
        <authorList>
            <person name="Gilroy R."/>
            <person name="Ravi A."/>
            <person name="Getino M."/>
            <person name="Pursley I."/>
            <person name="Horton D.L."/>
            <person name="Alikhan N.F."/>
            <person name="Baker D."/>
            <person name="Gharbi K."/>
            <person name="Hall N."/>
            <person name="Watson M."/>
            <person name="Adriaenssens E.M."/>
            <person name="Foster-Nyarko E."/>
            <person name="Jarju S."/>
            <person name="Secka A."/>
            <person name="Antonio M."/>
            <person name="Oren A."/>
            <person name="Chaudhuri R.R."/>
            <person name="La Ragione R."/>
            <person name="Hildebrand F."/>
            <person name="Pallen M.J."/>
        </authorList>
    </citation>
    <scope>NUCLEOTIDE SEQUENCE</scope>
    <source>
        <strain evidence="4">G4-2901</strain>
    </source>
</reference>
<evidence type="ECO:0000259" key="3">
    <source>
        <dbReference type="SMART" id="SM01360"/>
    </source>
</evidence>
<dbReference type="InterPro" id="IPR002890">
    <property type="entry name" value="MG2"/>
</dbReference>
<dbReference type="SUPFAM" id="SSF48239">
    <property type="entry name" value="Terpenoid cyclases/Protein prenyltransferases"/>
    <property type="match status" value="1"/>
</dbReference>
<comment type="similarity">
    <text evidence="1">Belongs to the protease inhibitor I39 (alpha-2-macroglobulin) family. Bacterial alpha-2-macroglobulin subfamily.</text>
</comment>
<feature type="domain" description="Alpha-2-macroglobulin" evidence="3">
    <location>
        <begin position="1124"/>
        <end position="1214"/>
    </location>
</feature>
<accession>A0A948TDM6</accession>
<protein>
    <submittedName>
        <fullName evidence="4">Alpha-2-macroglobulin</fullName>
    </submittedName>
</protein>
<feature type="repeat" description="TPR" evidence="2">
    <location>
        <begin position="263"/>
        <end position="296"/>
    </location>
</feature>
<evidence type="ECO:0000256" key="2">
    <source>
        <dbReference type="PROSITE-ProRule" id="PRU00339"/>
    </source>
</evidence>
<sequence length="1869" mass="209816">MKKICLFVGLMMIGIVLPISVKAQNYDKMWREVEALQKKDLPRSVIEKSENIFSLALAKKNIPQMIKAFMVCSEYKVRLNSDSIRKQKDMLKKWAASEQDAVGKAVLNSVMAMNYAAVSPSEVDSVISCLQLSLKEKDLLASYSAALYYPVVVSKELSKEYFDDNMYDFLGRQAVRTLLSLPARGNELKIHNEILGVYDSLIDLYSSAESPYRDREAEALTREARLVYLSDNCVYSKDKLSPDEAVKMFESLASEYKDVEVYCDIMLKLANKYSSQGKKVEAMSELKKALALYPNTEWTGELNNMIKEIESPSLEIRIPFVYPGYRSDIEVSYRNLTSVTIEAYRLGLSPVSERLRDRKNYEQLIRKHGDRVAVNNFTLPATADYKSRTTRLKYKLPEDGIYMMKLFSKQKPETVCYEVVYVSPYQCIVIPLPGDRKELVAVDRMTGHPVPGAEIVSYALNDGKYALKNVYPTDEKGCVVVSTAKDKLEYFSVRTSGNDFMNISSFYSGEHFLNTNEEAKRQTTIFTDRSIYRPGQMVYVSGVKYVQKGDSVSVLKGEEVTVSLTDTNGKEVEKKKVVTDDFGVYSAEFVLKQNVLPGYFGVKADNAYSGIRVEEYKRPTFDVVFEKNSSEYSLGDSVHTEARATSFAGAPLRMAKVEYRVVRMENIWWRYNGTETEISTGETMTDADGKFHIDFCLDKPDGDLQAADNTYYRFNVKATVTSLSGETQVGEYSVSVGDKSLDLSISDLPSKVAKERIGKIRFDAFNCERMPVETTVRYSVFKLDEEGKIAGKAVFSGEEKAQNSFVPYSFNSLSSGKYRIRISASDSKGRDVSKTQDFVLFSLADSIPPYRTVEWFYQDGNSFDEGKSVDFYIGSSESDVYMMLDVFTAGKRLESRRMTFSNSIQKFSYIYKEEYGDGITVCFSFMRQGVLYKKVVSLVKPEPEKKLNVSWETFRDKLVPGQKEEWKLTVRNKDGEPVNASMLASAYDASLDELYSHGWHFGLYFGRKVPRVWMQSLHVYDNPYMRVAYAYVNGGNGIDLIYGDGFTQFIPFSWGYYASRGMIIAKAPSNNIFQAKEASFDMAGQSYNRKASVEEADMNLPVENAVEATDGNVSHALRENFSETAFYYPRLRTDSAGTVTMSFVMPDALTEWTFNGFVHTQNMDYGFVKASFTTSKPFMVQPNMPRFVRVGDESSISLSLINMSDEDISGKVTMTISNPLNGQVVYTKTDAFSVREGETEVVTFNYKVSEGVDVLVCTVMAEAGEFSDGERHYLPVLSDKQIIVENIPVQLRGDETKTVSTGGLFNGGSNTATNRKLTIEMTANPQWYVIQALPVLSTPSSDDAMSWATALYANSLSLHIVKSNPKIRQVFDSWMAQGKDEKDLWSELSKNEQLKNIIIEETPWLADAEDDASKKQRIAMLFDVNAMNDKLSTAIASLAKLQLADGSWPWFKGMTSSTYITLRIMESLARLKALGVSFNYQMNDMYKKALGYLASEAAGCHDSILENKDAYVPQNMIMSYLYICAIDDEAASSADAKVNDYFIDYFVGKSASLDINEKSVLATVMDAAGKKNEAEVLLQSVMEYMVSNDEMGSYFDTYKAGYSSFDYRIPVHVSAMEAIMRLGDNKETLLDDMRLWLLKQKQVQVWDTPVASVNAIYAFLAGGSDVLDSGSAITAEVADKTYTTPDDAIGHVSVSLQDSDIRKTENIEFSRKGTGAGWASVCSQCLESIDKVKSYNGEGLRIERKYICDGKEVSSSSVLSVGDKVTVCITVSADRDMDFVRIKDDKPSCLEVASQLSSYSWAEGLSFYRVNKDAYVEFFIDRMRKGSYTIRYDAYVARSGKYVSGPVSVISVYAPQFGSHGDSSIITIK</sequence>
<dbReference type="SMART" id="SM01360">
    <property type="entry name" value="A2M"/>
    <property type="match status" value="1"/>
</dbReference>
<dbReference type="InterPro" id="IPR013783">
    <property type="entry name" value="Ig-like_fold"/>
</dbReference>
<dbReference type="GO" id="GO:0004866">
    <property type="term" value="F:endopeptidase inhibitor activity"/>
    <property type="evidence" value="ECO:0007669"/>
    <property type="project" value="InterPro"/>
</dbReference>
<evidence type="ECO:0000313" key="5">
    <source>
        <dbReference type="Proteomes" id="UP000783796"/>
    </source>
</evidence>
<dbReference type="PROSITE" id="PS50005">
    <property type="entry name" value="TPR"/>
    <property type="match status" value="1"/>
</dbReference>
<dbReference type="Proteomes" id="UP000783796">
    <property type="component" value="Unassembled WGS sequence"/>
</dbReference>
<dbReference type="PANTHER" id="PTHR40094">
    <property type="entry name" value="ALPHA-2-MACROGLOBULIN HOMOLOG"/>
    <property type="match status" value="1"/>
</dbReference>
<dbReference type="Gene3D" id="1.25.40.10">
    <property type="entry name" value="Tetratricopeptide repeat domain"/>
    <property type="match status" value="1"/>
</dbReference>
<keyword evidence="2" id="KW-0802">TPR repeat</keyword>
<evidence type="ECO:0000256" key="1">
    <source>
        <dbReference type="ARBA" id="ARBA00010556"/>
    </source>
</evidence>
<name>A0A948TDM6_9BACT</name>
<dbReference type="Pfam" id="PF00207">
    <property type="entry name" value="A2M"/>
    <property type="match status" value="1"/>
</dbReference>
<dbReference type="InterPro" id="IPR008930">
    <property type="entry name" value="Terpenoid_cyclase/PrenylTrfase"/>
</dbReference>
<dbReference type="Gene3D" id="2.60.40.10">
    <property type="entry name" value="Immunoglobulins"/>
    <property type="match status" value="1"/>
</dbReference>
<dbReference type="SUPFAM" id="SSF48452">
    <property type="entry name" value="TPR-like"/>
    <property type="match status" value="1"/>
</dbReference>
<dbReference type="InterPro" id="IPR041246">
    <property type="entry name" value="Bact_MG10"/>
</dbReference>
<dbReference type="Gene3D" id="1.50.10.20">
    <property type="match status" value="1"/>
</dbReference>
<dbReference type="Pfam" id="PF01835">
    <property type="entry name" value="MG2"/>
    <property type="match status" value="1"/>
</dbReference>
<proteinExistence type="inferred from homology"/>